<dbReference type="EMBL" id="CAQQ02029569">
    <property type="status" value="NOT_ANNOTATED_CDS"/>
    <property type="molecule type" value="Genomic_DNA"/>
</dbReference>
<dbReference type="Proteomes" id="UP000015102">
    <property type="component" value="Unassembled WGS sequence"/>
</dbReference>
<dbReference type="HOGENOM" id="CLU_1356040_0_0_1"/>
<accession>T1GDT9</accession>
<evidence type="ECO:0000256" key="1">
    <source>
        <dbReference type="SAM" id="MobiDB-lite"/>
    </source>
</evidence>
<proteinExistence type="predicted"/>
<reference evidence="3" key="1">
    <citation type="submission" date="2013-02" db="EMBL/GenBank/DDBJ databases">
        <authorList>
            <person name="Hughes D."/>
        </authorList>
    </citation>
    <scope>NUCLEOTIDE SEQUENCE</scope>
    <source>
        <strain>Durham</strain>
        <strain evidence="3">NC isolate 2 -- Noor lab</strain>
    </source>
</reference>
<feature type="region of interest" description="Disordered" evidence="1">
    <location>
        <begin position="181"/>
        <end position="202"/>
    </location>
</feature>
<dbReference type="EnsemblMetazoa" id="MESCA001489-RA">
    <property type="protein sequence ID" value="MESCA001489-PA"/>
    <property type="gene ID" value="MESCA001489"/>
</dbReference>
<protein>
    <submittedName>
        <fullName evidence="2">Uncharacterized protein</fullName>
    </submittedName>
</protein>
<dbReference type="AlphaFoldDB" id="T1GDT9"/>
<evidence type="ECO:0000313" key="2">
    <source>
        <dbReference type="EnsemblMetazoa" id="MESCA001489-PA"/>
    </source>
</evidence>
<name>T1GDT9_MEGSC</name>
<organism evidence="2 3">
    <name type="scientific">Megaselia scalaris</name>
    <name type="common">Humpbacked fly</name>
    <name type="synonym">Phora scalaris</name>
    <dbReference type="NCBI Taxonomy" id="36166"/>
    <lineage>
        <taxon>Eukaryota</taxon>
        <taxon>Metazoa</taxon>
        <taxon>Ecdysozoa</taxon>
        <taxon>Arthropoda</taxon>
        <taxon>Hexapoda</taxon>
        <taxon>Insecta</taxon>
        <taxon>Pterygota</taxon>
        <taxon>Neoptera</taxon>
        <taxon>Endopterygota</taxon>
        <taxon>Diptera</taxon>
        <taxon>Brachycera</taxon>
        <taxon>Muscomorpha</taxon>
        <taxon>Platypezoidea</taxon>
        <taxon>Phoridae</taxon>
        <taxon>Megaseliini</taxon>
        <taxon>Megaselia</taxon>
    </lineage>
</organism>
<reference evidence="2" key="2">
    <citation type="submission" date="2015-06" db="UniProtKB">
        <authorList>
            <consortium name="EnsemblMetazoa"/>
        </authorList>
    </citation>
    <scope>IDENTIFICATION</scope>
</reference>
<evidence type="ECO:0000313" key="3">
    <source>
        <dbReference type="Proteomes" id="UP000015102"/>
    </source>
</evidence>
<sequence length="202" mass="23570">MISDSSDDEPTLKKPSFLIRLSSYNYRLNHKELKRQHGSKEIKVAVLTKAGDKRLLSLPMPTRDFTVRDLLEAGNIPFNSRDYMHCEDIFSDGNEFNFIVVLLPEGSDKGYADFKVRKFKEKEEKSPTSHCKYCFLLRDEGVKCGRCVKKSNDEENKYIDNEKLLALAKMINDFTVKSEFKEEDKKPKMMKGFSKSEKKRRY</sequence>
<keyword evidence="3" id="KW-1185">Reference proteome</keyword>